<keyword evidence="2" id="KW-1185">Reference proteome</keyword>
<organism evidence="1 2">
    <name type="scientific">Mycena metata</name>
    <dbReference type="NCBI Taxonomy" id="1033252"/>
    <lineage>
        <taxon>Eukaryota</taxon>
        <taxon>Fungi</taxon>
        <taxon>Dikarya</taxon>
        <taxon>Basidiomycota</taxon>
        <taxon>Agaricomycotina</taxon>
        <taxon>Agaricomycetes</taxon>
        <taxon>Agaricomycetidae</taxon>
        <taxon>Agaricales</taxon>
        <taxon>Marasmiineae</taxon>
        <taxon>Mycenaceae</taxon>
        <taxon>Mycena</taxon>
    </lineage>
</organism>
<name>A0AAD7HCH5_9AGAR</name>
<evidence type="ECO:0000313" key="2">
    <source>
        <dbReference type="Proteomes" id="UP001215598"/>
    </source>
</evidence>
<accession>A0AAD7HCH5</accession>
<evidence type="ECO:0000313" key="1">
    <source>
        <dbReference type="EMBL" id="KAJ7717568.1"/>
    </source>
</evidence>
<dbReference type="EMBL" id="JARKIB010000275">
    <property type="protein sequence ID" value="KAJ7717568.1"/>
    <property type="molecule type" value="Genomic_DNA"/>
</dbReference>
<sequence length="318" mass="35637">MSTDIDVFNLHGLARALVDQNFETIRANWHESLSRMESFPFKDLPVEIAVAILKLATIKSSTYAVLMRTSHSFAELARSHCVPERVVLSNPDTAISFFTCISVHPEVGAGVKQLWLLPGLGSRQAATIYPAIMRACHNVERLACFPDILVDMCSNTDFRHTSLVDVTFSQPVVPWDRLLGARHGASLLKQLHRLRIAGGIESAVGPPHGIYFQNLTDLTMSARTTASVRTYMLDTLRFPRLARVVVTVPYSDWHTPGNGMDFLMSEPDLSDARLCIVHCNNKWKEIDVWKDGAYKIWNTGAAEWNARASINGTQREWM</sequence>
<comment type="caution">
    <text evidence="1">The sequence shown here is derived from an EMBL/GenBank/DDBJ whole genome shotgun (WGS) entry which is preliminary data.</text>
</comment>
<dbReference type="Proteomes" id="UP001215598">
    <property type="component" value="Unassembled WGS sequence"/>
</dbReference>
<dbReference type="AlphaFoldDB" id="A0AAD7HCH5"/>
<protein>
    <recommendedName>
        <fullName evidence="3">F-box domain-containing protein</fullName>
    </recommendedName>
</protein>
<gene>
    <name evidence="1" type="ORF">B0H16DRAFT_1610784</name>
</gene>
<proteinExistence type="predicted"/>
<evidence type="ECO:0008006" key="3">
    <source>
        <dbReference type="Google" id="ProtNLM"/>
    </source>
</evidence>
<reference evidence="1" key="1">
    <citation type="submission" date="2023-03" db="EMBL/GenBank/DDBJ databases">
        <title>Massive genome expansion in bonnet fungi (Mycena s.s.) driven by repeated elements and novel gene families across ecological guilds.</title>
        <authorList>
            <consortium name="Lawrence Berkeley National Laboratory"/>
            <person name="Harder C.B."/>
            <person name="Miyauchi S."/>
            <person name="Viragh M."/>
            <person name="Kuo A."/>
            <person name="Thoen E."/>
            <person name="Andreopoulos B."/>
            <person name="Lu D."/>
            <person name="Skrede I."/>
            <person name="Drula E."/>
            <person name="Henrissat B."/>
            <person name="Morin E."/>
            <person name="Kohler A."/>
            <person name="Barry K."/>
            <person name="LaButti K."/>
            <person name="Morin E."/>
            <person name="Salamov A."/>
            <person name="Lipzen A."/>
            <person name="Mereny Z."/>
            <person name="Hegedus B."/>
            <person name="Baldrian P."/>
            <person name="Stursova M."/>
            <person name="Weitz H."/>
            <person name="Taylor A."/>
            <person name="Grigoriev I.V."/>
            <person name="Nagy L.G."/>
            <person name="Martin F."/>
            <person name="Kauserud H."/>
        </authorList>
    </citation>
    <scope>NUCLEOTIDE SEQUENCE</scope>
    <source>
        <strain evidence="1">CBHHK182m</strain>
    </source>
</reference>